<dbReference type="GO" id="GO:0005634">
    <property type="term" value="C:nucleus"/>
    <property type="evidence" value="ECO:0007669"/>
    <property type="project" value="UniProtKB-SubCell"/>
</dbReference>
<evidence type="ECO:0000256" key="2">
    <source>
        <dbReference type="SAM" id="MobiDB-lite"/>
    </source>
</evidence>
<keyword evidence="1" id="KW-0539">Nucleus</keyword>
<protein>
    <recommendedName>
        <fullName evidence="1">MMS19 nucleotide excision repair protein</fullName>
    </recommendedName>
</protein>
<dbReference type="PANTHER" id="PTHR12891:SF0">
    <property type="entry name" value="MMS19 NUCLEOTIDE EXCISION REPAIR PROTEIN HOMOLOG"/>
    <property type="match status" value="1"/>
</dbReference>
<dbReference type="Proteomes" id="UP000232323">
    <property type="component" value="Unassembled WGS sequence"/>
</dbReference>
<sequence length="1558" mass="164977">MDSIHPCIHLYLADDASDTARSESAQTLVQKLRSGDLTVPAIVLSLQQWLTNPDPYKRNAGTKLLVEVVEGAPELLKTEHVHVIAEFLTARLADWQCVEAAAKGCLALVNRGSSQHFTENSSVSPGLDQSCALEMMAKFVVSVQVPPLARPERQACLTLWLKLLERYGSAAASSPAGAEPSKRSIDLVDATIAAIDEEKDPRCLKLSFNIIKATCAAYHLPGVNPEPLQRHAQELAEVMSCYFPVRFTPPKNDPHGITRQQLEDALEEALSASPFLCQWVMPLILEKLTSTHRPSKEDAMSALVRCSASFGREALLPYFDKMWQALRFDIMSPSEPGVMPGEDLDQRKSLSAAAAACLRRCLMVLGPATIDKLVASDMEVVGELRLCLELPVLSSTTEEEKKSLDPEHLLHTTKDIPMERRIMCASAAVAAVSAASPSSCSTVLHSILPLLLNVLPPADSGGELSNVGRNVPPVVFPYSAGSYVETADPDDFVRADRQPLVLPHLNQAHRFTLFLLNQVLQAINFQHAAHSNSMIGEIPSSNGPHDWSNAVPPSGSSGSDLEAALPQIATALLAFGSLLNLEWRKYHHASDADASGNSSGNDDTEACTLVRNGEEAGSIAAAAVPSDVLAELTVMTCQVWSSIMAAATSWAAGGTKVLLSAVLLHSACSWLVKIAIKCPSSSTTGRFQPASWCLMEPSRMSHAAGLQTTLTENDLMNRDGGAAAVTNATSAAALTEVAAADVSAGPVMVPSDVVVMHLEWGESRSLQAVAVQAAAAAMHAAQSAPGCLRLVEDVVVGDLMAALDTRLSRSLSGSMAAAERRQILSVAASLSKASGARRPMGWMIVSRLREEVLRVLQHMMKEVVAAAGSTNLGSMSRNLKEMEDLYWVIDVLVCLAKHILPFRCISSVHHSSCLGRDGEAAASHYHSEAQEAASFARAILETLSITDKNPDNDMKGDATEETRYHDGPPSTSVVVGGGWEESQDVFCTAFRAAGACVRCLVAMCSDEQQQEIASKAATIIVNAASRAQKLSTEMDHETPQTSAVTSSCSDQQHSQVVKRALQISDVAAVHAACMAITTCRALAATACITEPTKPCADFDSTFMDALATSTSCSSDHGQVKLVLPAASTSCSSDDGQAKLVLPAALLYLAHESQQYVDRDTSSAACTALAALVQHVPIVKAGQSSADTKSIPSSALLVNKILEGESGLLLQSQRRERSMHCMAVIAQVLAMRGHPMAMQAVHAALSILTERGSWLKMKCHQQEALAKGTAVLGDAAAAEVLGVLTESVKLFGVIMSNASSQETRVVSSADHLPDASTSTFSGTAAAKATPTSTGMMVPAVPSTRTTASSTLWQQRTFSKCLSAIKACLESAGHVPQQQQQCGSGGGEVPAVQLALMHLLGCTPVAIYLPSSSSFLPHLVRALKYFIIRTSAVAGGLAPSAVAVSSFSTASSNTSNFSHQVSSHEAVPAAGAPEREQHASSPMEVDDPTIHNSSATVVNPITVVTLDSYQSYVCMKEDALLMGLKAGLHKLSACHDSGDTLLHAASSQEEGTQSLEPGLG</sequence>
<dbReference type="EMBL" id="BEGY01000102">
    <property type="protein sequence ID" value="GAX83594.1"/>
    <property type="molecule type" value="Genomic_DNA"/>
</dbReference>
<dbReference type="PANTHER" id="PTHR12891">
    <property type="entry name" value="DNA REPAIR/TRANSCRIPTION PROTEIN MET18/MMS19"/>
    <property type="match status" value="1"/>
</dbReference>
<comment type="function">
    <text evidence="1">Key component of the cytosolic iron-sulfur protein assembly (CIA) complex, a multiprotein complex that mediates the incorporation of iron-sulfur cluster into apoproteins specifically involved in DNA metabolism and genomic integrity. In the CIA complex, MMS19 acts as an adapter between early-acting CIA components and a subset of cellular target iron-sulfur proteins.</text>
</comment>
<name>A0A250XKJ5_9CHLO</name>
<feature type="compositionally biased region" description="Basic and acidic residues" evidence="2">
    <location>
        <begin position="948"/>
        <end position="966"/>
    </location>
</feature>
<keyword evidence="1" id="KW-0234">DNA repair</keyword>
<dbReference type="InterPro" id="IPR016024">
    <property type="entry name" value="ARM-type_fold"/>
</dbReference>
<dbReference type="STRING" id="1157962.A0A250XKJ5"/>
<dbReference type="InterPro" id="IPR039920">
    <property type="entry name" value="MMS19"/>
</dbReference>
<feature type="region of interest" description="Disordered" evidence="2">
    <location>
        <begin position="946"/>
        <end position="972"/>
    </location>
</feature>
<reference evidence="4 5" key="1">
    <citation type="submission" date="2017-08" db="EMBL/GenBank/DDBJ databases">
        <title>Acidophilic green algal genome provides insights into adaptation to an acidic environment.</title>
        <authorList>
            <person name="Hirooka S."/>
            <person name="Hirose Y."/>
            <person name="Kanesaki Y."/>
            <person name="Higuchi S."/>
            <person name="Fujiwara T."/>
            <person name="Onuma R."/>
            <person name="Era A."/>
            <person name="Ohbayashi R."/>
            <person name="Uzuka A."/>
            <person name="Nozaki H."/>
            <person name="Yoshikawa H."/>
            <person name="Miyagishima S.Y."/>
        </authorList>
    </citation>
    <scope>NUCLEOTIDE SEQUENCE [LARGE SCALE GENOMIC DNA]</scope>
    <source>
        <strain evidence="4 5">NIES-2499</strain>
    </source>
</reference>
<gene>
    <name evidence="4" type="ORF">CEUSTIGMA_g11019.t1</name>
</gene>
<dbReference type="GO" id="GO:0016226">
    <property type="term" value="P:iron-sulfur cluster assembly"/>
    <property type="evidence" value="ECO:0007669"/>
    <property type="project" value="UniProtKB-UniRule"/>
</dbReference>
<evidence type="ECO:0000256" key="1">
    <source>
        <dbReference type="RuleBase" id="RU367072"/>
    </source>
</evidence>
<feature type="region of interest" description="Disordered" evidence="2">
    <location>
        <begin position="537"/>
        <end position="559"/>
    </location>
</feature>
<keyword evidence="5" id="KW-1185">Reference proteome</keyword>
<dbReference type="Gene3D" id="1.25.10.10">
    <property type="entry name" value="Leucine-rich Repeat Variant"/>
    <property type="match status" value="1"/>
</dbReference>
<dbReference type="GO" id="GO:0097361">
    <property type="term" value="C:cytosolic [4Fe-4S] assembly targeting complex"/>
    <property type="evidence" value="ECO:0007669"/>
    <property type="project" value="UniProtKB-UniRule"/>
</dbReference>
<feature type="domain" description="MMS19 N-terminal" evidence="3">
    <location>
        <begin position="44"/>
        <end position="331"/>
    </location>
</feature>
<comment type="caution">
    <text evidence="4">The sequence shown here is derived from an EMBL/GenBank/DDBJ whole genome shotgun (WGS) entry which is preliminary data.</text>
</comment>
<comment type="similarity">
    <text evidence="1">Belongs to the MET18/MMS19 family.</text>
</comment>
<dbReference type="SUPFAM" id="SSF48371">
    <property type="entry name" value="ARM repeat"/>
    <property type="match status" value="1"/>
</dbReference>
<evidence type="ECO:0000313" key="5">
    <source>
        <dbReference type="Proteomes" id="UP000232323"/>
    </source>
</evidence>
<organism evidence="4 5">
    <name type="scientific">Chlamydomonas eustigma</name>
    <dbReference type="NCBI Taxonomy" id="1157962"/>
    <lineage>
        <taxon>Eukaryota</taxon>
        <taxon>Viridiplantae</taxon>
        <taxon>Chlorophyta</taxon>
        <taxon>core chlorophytes</taxon>
        <taxon>Chlorophyceae</taxon>
        <taxon>CS clade</taxon>
        <taxon>Chlamydomonadales</taxon>
        <taxon>Chlamydomonadaceae</taxon>
        <taxon>Chlamydomonas</taxon>
    </lineage>
</organism>
<evidence type="ECO:0000313" key="4">
    <source>
        <dbReference type="EMBL" id="GAX83594.1"/>
    </source>
</evidence>
<keyword evidence="1" id="KW-0227">DNA damage</keyword>
<dbReference type="Pfam" id="PF14500">
    <property type="entry name" value="MMS19_N"/>
    <property type="match status" value="1"/>
</dbReference>
<dbReference type="InterPro" id="IPR011989">
    <property type="entry name" value="ARM-like"/>
</dbReference>
<dbReference type="GO" id="GO:0051604">
    <property type="term" value="P:protein maturation"/>
    <property type="evidence" value="ECO:0007669"/>
    <property type="project" value="UniProtKB-UniRule"/>
</dbReference>
<accession>A0A250XKJ5</accession>
<evidence type="ECO:0000259" key="3">
    <source>
        <dbReference type="Pfam" id="PF14500"/>
    </source>
</evidence>
<feature type="region of interest" description="Disordered" evidence="2">
    <location>
        <begin position="1456"/>
        <end position="1489"/>
    </location>
</feature>
<dbReference type="OrthoDB" id="553056at2759"/>
<comment type="subcellular location">
    <subcellularLocation>
        <location evidence="1">Nucleus</location>
    </subcellularLocation>
</comment>
<proteinExistence type="inferred from homology"/>
<dbReference type="InterPro" id="IPR029240">
    <property type="entry name" value="MMS19_N"/>
</dbReference>
<dbReference type="GO" id="GO:0006281">
    <property type="term" value="P:DNA repair"/>
    <property type="evidence" value="ECO:0007669"/>
    <property type="project" value="UniProtKB-UniRule"/>
</dbReference>